<protein>
    <submittedName>
        <fullName evidence="10">Uncharacterized protein</fullName>
    </submittedName>
</protein>
<evidence type="ECO:0000313" key="10">
    <source>
        <dbReference type="RefSeq" id="XP_056695620.1"/>
    </source>
</evidence>
<dbReference type="InterPro" id="IPR041588">
    <property type="entry name" value="Integrase_H2C2"/>
</dbReference>
<dbReference type="GeneID" id="110777841"/>
<dbReference type="InterPro" id="IPR041373">
    <property type="entry name" value="RT_RNaseH"/>
</dbReference>
<keyword evidence="5" id="KW-0378">Hydrolase</keyword>
<dbReference type="Proteomes" id="UP000813463">
    <property type="component" value="Chromosome 3"/>
</dbReference>
<evidence type="ECO:0000313" key="9">
    <source>
        <dbReference type="Proteomes" id="UP000813463"/>
    </source>
</evidence>
<gene>
    <name evidence="10" type="primary">LOC110777841</name>
</gene>
<dbReference type="Gene3D" id="3.30.70.270">
    <property type="match status" value="1"/>
</dbReference>
<dbReference type="InterPro" id="IPR012337">
    <property type="entry name" value="RNaseH-like_sf"/>
</dbReference>
<dbReference type="Pfam" id="PF17917">
    <property type="entry name" value="RT_RNaseH"/>
    <property type="match status" value="1"/>
</dbReference>
<evidence type="ECO:0000256" key="4">
    <source>
        <dbReference type="ARBA" id="ARBA00022759"/>
    </source>
</evidence>
<keyword evidence="6" id="KW-0695">RNA-directed DNA polymerase</keyword>
<dbReference type="Gene3D" id="3.10.10.10">
    <property type="entry name" value="HIV Type 1 Reverse Transcriptase, subunit A, domain 1"/>
    <property type="match status" value="1"/>
</dbReference>
<keyword evidence="9" id="KW-1185">Reference proteome</keyword>
<evidence type="ECO:0000259" key="8">
    <source>
        <dbReference type="PROSITE" id="PS50994"/>
    </source>
</evidence>
<keyword evidence="3" id="KW-0540">Nuclease</keyword>
<dbReference type="PANTHER" id="PTHR48475:SF2">
    <property type="entry name" value="RIBONUCLEASE H"/>
    <property type="match status" value="1"/>
</dbReference>
<dbReference type="SUPFAM" id="SSF53098">
    <property type="entry name" value="Ribonuclease H-like"/>
    <property type="match status" value="2"/>
</dbReference>
<evidence type="ECO:0000256" key="5">
    <source>
        <dbReference type="ARBA" id="ARBA00022801"/>
    </source>
</evidence>
<proteinExistence type="predicted"/>
<feature type="domain" description="RNase H type-1" evidence="7">
    <location>
        <begin position="254"/>
        <end position="383"/>
    </location>
</feature>
<reference evidence="10" key="2">
    <citation type="submission" date="2025-08" db="UniProtKB">
        <authorList>
            <consortium name="RefSeq"/>
        </authorList>
    </citation>
    <scope>IDENTIFICATION</scope>
    <source>
        <tissue evidence="10">Leaf</tissue>
    </source>
</reference>
<keyword evidence="1" id="KW-0808">Transferase</keyword>
<dbReference type="Gene3D" id="3.30.420.10">
    <property type="entry name" value="Ribonuclease H-like superfamily/Ribonuclease H"/>
    <property type="match status" value="2"/>
</dbReference>
<dbReference type="InterPro" id="IPR043502">
    <property type="entry name" value="DNA/RNA_pol_sf"/>
</dbReference>
<dbReference type="SUPFAM" id="SSF56672">
    <property type="entry name" value="DNA/RNA polymerases"/>
    <property type="match status" value="1"/>
</dbReference>
<dbReference type="Gene3D" id="1.10.340.70">
    <property type="match status" value="1"/>
</dbReference>
<keyword evidence="2" id="KW-0548">Nucleotidyltransferase</keyword>
<keyword evidence="4" id="KW-0255">Endonuclease</keyword>
<dbReference type="Pfam" id="PF13456">
    <property type="entry name" value="RVT_3"/>
    <property type="match status" value="1"/>
</dbReference>
<dbReference type="PROSITE" id="PS50879">
    <property type="entry name" value="RNASE_H_1"/>
    <property type="match status" value="1"/>
</dbReference>
<feature type="domain" description="Integrase catalytic" evidence="8">
    <location>
        <begin position="538"/>
        <end position="680"/>
    </location>
</feature>
<dbReference type="PANTHER" id="PTHR48475">
    <property type="entry name" value="RIBONUCLEASE H"/>
    <property type="match status" value="1"/>
</dbReference>
<name>A0ABM3RJ24_SPIOL</name>
<dbReference type="InterPro" id="IPR036397">
    <property type="entry name" value="RNaseH_sf"/>
</dbReference>
<reference evidence="9" key="1">
    <citation type="journal article" date="2021" name="Nat. Commun.">
        <title>Genomic analyses provide insights into spinach domestication and the genetic basis of agronomic traits.</title>
        <authorList>
            <person name="Cai X."/>
            <person name="Sun X."/>
            <person name="Xu C."/>
            <person name="Sun H."/>
            <person name="Wang X."/>
            <person name="Ge C."/>
            <person name="Zhang Z."/>
            <person name="Wang Q."/>
            <person name="Fei Z."/>
            <person name="Jiao C."/>
            <person name="Wang Q."/>
        </authorList>
    </citation>
    <scope>NUCLEOTIDE SEQUENCE [LARGE SCALE GENOMIC DNA]</scope>
    <source>
        <strain evidence="9">cv. Varoflay</strain>
    </source>
</reference>
<evidence type="ECO:0000259" key="7">
    <source>
        <dbReference type="PROSITE" id="PS50879"/>
    </source>
</evidence>
<evidence type="ECO:0000256" key="3">
    <source>
        <dbReference type="ARBA" id="ARBA00022722"/>
    </source>
</evidence>
<dbReference type="Pfam" id="PF17921">
    <property type="entry name" value="Integrase_H2C2"/>
    <property type="match status" value="1"/>
</dbReference>
<dbReference type="InterPro" id="IPR002156">
    <property type="entry name" value="RNaseH_domain"/>
</dbReference>
<dbReference type="InterPro" id="IPR043128">
    <property type="entry name" value="Rev_trsase/Diguanyl_cyclase"/>
</dbReference>
<dbReference type="InterPro" id="IPR001584">
    <property type="entry name" value="Integrase_cat-core"/>
</dbReference>
<sequence>MKPVRQKKRNHGEARNLAAAAEVQKLMDAGFIRPCQYPDWVANVVLVPKPNGTWRMGIEANPDKVQTVITMTSPKTVKDVQCLTGCLAALGRFLSSAGDKCHYFFSTIKKGTQFEWTPQAEAAFLRLKEHLHTLPRLVSPLSGERDGMQLPVYFVSHMFQNAELKYPTVEKFGFALFLASKKLRPYFLDHRLIVYTDQPLKRPFTNLEASGRMLNWEIELNAFDISYKPRKAIQGQAFADFIAEMTRPLYLKNEKTQWVVHVDGSATQNGCGAGIICESLEGDVYEYAMRFNFQTSNNEAEYEALICEIQMSKAGGAAEVLVLSDSQLIVSQVKGEYEANDDTMIKYLEKVRQEAQQLTSFEIQHIPRSENRKADALSKLASSASCGTPHHVFWEVKQSKSIDVLRTDILDRTATWMDDIVNFKMNGVLPKDPKQAERLQKKFTWFEIWNGTLYQKAFSRPLLRCVTPEKGHEVLEDLHQGLCSSHIGGRALAEKALRTGYYWPTLKEDALDLVKRCDKCQRFAHLIRRPAQKLTPITSPIPFAKWGMDLLGPYTTALGGLRYVIVVVDYFTKWVEAEALKNTKAQDSIVFDNGPQFKTPKLESWLADHGVTACFASVGRPQANGQVEAFNKIISEGMTKKLDEAKGLWADELPNVLWSIRTTAKNSTGETPFLLAYGAEAVLPIEMCEPTLRVMLFNEDANWEMMKAALDFLLGTRGNTALRQQLYKLRMTREYNKRVSGRILKVGDFVLRKMEAVGRANEQGKLTPTWEGPYEIYE</sequence>
<accession>A0ABM3RJ24</accession>
<organism evidence="9 10">
    <name type="scientific">Spinacia oleracea</name>
    <name type="common">Spinach</name>
    <dbReference type="NCBI Taxonomy" id="3562"/>
    <lineage>
        <taxon>Eukaryota</taxon>
        <taxon>Viridiplantae</taxon>
        <taxon>Streptophyta</taxon>
        <taxon>Embryophyta</taxon>
        <taxon>Tracheophyta</taxon>
        <taxon>Spermatophyta</taxon>
        <taxon>Magnoliopsida</taxon>
        <taxon>eudicotyledons</taxon>
        <taxon>Gunneridae</taxon>
        <taxon>Pentapetalae</taxon>
        <taxon>Caryophyllales</taxon>
        <taxon>Chenopodiaceae</taxon>
        <taxon>Chenopodioideae</taxon>
        <taxon>Anserineae</taxon>
        <taxon>Spinacia</taxon>
    </lineage>
</organism>
<dbReference type="PROSITE" id="PS50994">
    <property type="entry name" value="INTEGRASE"/>
    <property type="match status" value="1"/>
</dbReference>
<evidence type="ECO:0000256" key="2">
    <source>
        <dbReference type="ARBA" id="ARBA00022695"/>
    </source>
</evidence>
<dbReference type="RefSeq" id="XP_056695620.1">
    <property type="nucleotide sequence ID" value="XM_056839642.1"/>
</dbReference>
<evidence type="ECO:0000256" key="1">
    <source>
        <dbReference type="ARBA" id="ARBA00022679"/>
    </source>
</evidence>
<dbReference type="CDD" id="cd09279">
    <property type="entry name" value="RNase_HI_like"/>
    <property type="match status" value="1"/>
</dbReference>
<evidence type="ECO:0000256" key="6">
    <source>
        <dbReference type="ARBA" id="ARBA00022918"/>
    </source>
</evidence>